<organism evidence="1">
    <name type="scientific">Planktothricoides raciborskii GIHE-MW2</name>
    <dbReference type="NCBI Taxonomy" id="2792601"/>
    <lineage>
        <taxon>Bacteria</taxon>
        <taxon>Bacillati</taxon>
        <taxon>Cyanobacteriota</taxon>
        <taxon>Cyanophyceae</taxon>
        <taxon>Oscillatoriophycideae</taxon>
        <taxon>Oscillatoriales</taxon>
        <taxon>Oscillatoriaceae</taxon>
        <taxon>Planktothricoides</taxon>
    </lineage>
</organism>
<sequence length="87" mass="9652">MSDRHIELAKPSVLLKTKSSGEAENVAGVTSGDIIPLPDRVEAVEQWPEAEQMRNYRGKKLSSWRNTTVGAQCLPPRQSCWKALCLS</sequence>
<protein>
    <submittedName>
        <fullName evidence="1">Uncharacterized protein</fullName>
    </submittedName>
</protein>
<accession>A0AAU8JM67</accession>
<reference evidence="1" key="1">
    <citation type="submission" date="2024-07" db="EMBL/GenBank/DDBJ databases">
        <authorList>
            <person name="Kim Y.J."/>
            <person name="Jeong J.Y."/>
        </authorList>
    </citation>
    <scope>NUCLEOTIDE SEQUENCE</scope>
    <source>
        <strain evidence="1">GIHE-MW2</strain>
    </source>
</reference>
<proteinExistence type="predicted"/>
<gene>
    <name evidence="1" type="ORF">ABWT76_002829</name>
</gene>
<evidence type="ECO:0000313" key="1">
    <source>
        <dbReference type="EMBL" id="XCM39868.1"/>
    </source>
</evidence>
<name>A0AAU8JM67_9CYAN</name>
<dbReference type="AlphaFoldDB" id="A0AAU8JM67"/>
<dbReference type="RefSeq" id="WP_156331541.1">
    <property type="nucleotide sequence ID" value="NZ_CP159837.1"/>
</dbReference>
<dbReference type="EMBL" id="CP159837">
    <property type="protein sequence ID" value="XCM39868.1"/>
    <property type="molecule type" value="Genomic_DNA"/>
</dbReference>